<evidence type="ECO:0000313" key="6">
    <source>
        <dbReference type="EMBL" id="GHH80644.1"/>
    </source>
</evidence>
<comment type="caution">
    <text evidence="6">The sequence shown here is derived from an EMBL/GenBank/DDBJ whole genome shotgun (WGS) entry which is preliminary data.</text>
</comment>
<dbReference type="CDD" id="cd03784">
    <property type="entry name" value="GT1_Gtf-like"/>
    <property type="match status" value="1"/>
</dbReference>
<keyword evidence="3 6" id="KW-0808">Transferase</keyword>
<dbReference type="GO" id="GO:0008194">
    <property type="term" value="F:UDP-glycosyltransferase activity"/>
    <property type="evidence" value="ECO:0007669"/>
    <property type="project" value="InterPro"/>
</dbReference>
<dbReference type="GO" id="GO:0017000">
    <property type="term" value="P:antibiotic biosynthetic process"/>
    <property type="evidence" value="ECO:0007669"/>
    <property type="project" value="UniProtKB-ARBA"/>
</dbReference>
<dbReference type="SUPFAM" id="SSF53756">
    <property type="entry name" value="UDP-Glycosyltransferase/glycogen phosphorylase"/>
    <property type="match status" value="1"/>
</dbReference>
<dbReference type="Pfam" id="PF06722">
    <property type="entry name" value="EryCIII-like_C"/>
    <property type="match status" value="1"/>
</dbReference>
<sequence length="431" mass="45836">MKVLCTTLGSPSHGRAQLPTLRALKAAGHDILVATAPDLADVFEPDGFRVLDCLPTISGETTQAAFKETLTAAGLPTEHRPEQSGSAAGRPPQSKIEIMHQKIMQVMTLALSGPLALRLREATLPVVRDFGPDLILRDGLDMSTVLVSEETGILQVATPSGAGNVIDPALIHSNLNAVREKLGLPRKDDPLSIVPYGRIDYVPPAFSFARHLPASFSYRQTLQVDQHAVLPSWIADLPADRPLVLAALGTALPMRHAAANADNPSPMTLVPGSDPVQTLGAIIDGVSRLDDCNVIVATSGLPVDRPDLPGHVHLTNRVPQPLLLESVDVFVTHGGFNSIRESLRTATPMAVFPHFGDQIHNAKRVQELGLGREITDRTADGVAAACRAVLGDGAITATTRAARLRMLALPEVESVATDLENLVERGTLVGH</sequence>
<dbReference type="EMBL" id="BNCD01000010">
    <property type="protein sequence ID" value="GHH80644.1"/>
    <property type="molecule type" value="Genomic_DNA"/>
</dbReference>
<reference evidence="6" key="2">
    <citation type="submission" date="2020-09" db="EMBL/GenBank/DDBJ databases">
        <authorList>
            <person name="Sun Q."/>
            <person name="Ohkuma M."/>
        </authorList>
    </citation>
    <scope>NUCLEOTIDE SEQUENCE</scope>
    <source>
        <strain evidence="6">JCM 5069</strain>
    </source>
</reference>
<comment type="similarity">
    <text evidence="1">Belongs to the glycosyltransferase 28 family.</text>
</comment>
<evidence type="ECO:0000259" key="5">
    <source>
        <dbReference type="Pfam" id="PF21036"/>
    </source>
</evidence>
<dbReference type="PANTHER" id="PTHR48050">
    <property type="entry name" value="STEROL 3-BETA-GLUCOSYLTRANSFERASE"/>
    <property type="match status" value="1"/>
</dbReference>
<feature type="domain" description="Erythromycin biosynthesis protein CIII-like C-terminal" evidence="4">
    <location>
        <begin position="282"/>
        <end position="422"/>
    </location>
</feature>
<dbReference type="PANTHER" id="PTHR48050:SF13">
    <property type="entry name" value="STEROL 3-BETA-GLUCOSYLTRANSFERASE UGT80A2"/>
    <property type="match status" value="1"/>
</dbReference>
<accession>A0A919GA47</accession>
<gene>
    <name evidence="6" type="ORF">GCM10018793_36250</name>
</gene>
<dbReference type="Gene3D" id="3.40.50.2000">
    <property type="entry name" value="Glycogen Phosphorylase B"/>
    <property type="match status" value="2"/>
</dbReference>
<dbReference type="Pfam" id="PF21036">
    <property type="entry name" value="EryCIII-like_N"/>
    <property type="match status" value="1"/>
</dbReference>
<organism evidence="6 7">
    <name type="scientific">Streptomyces sulfonofaciens</name>
    <dbReference type="NCBI Taxonomy" id="68272"/>
    <lineage>
        <taxon>Bacteria</taxon>
        <taxon>Bacillati</taxon>
        <taxon>Actinomycetota</taxon>
        <taxon>Actinomycetes</taxon>
        <taxon>Kitasatosporales</taxon>
        <taxon>Streptomycetaceae</taxon>
        <taxon>Streptomyces</taxon>
    </lineage>
</organism>
<dbReference type="InterPro" id="IPR050426">
    <property type="entry name" value="Glycosyltransferase_28"/>
</dbReference>
<dbReference type="Proteomes" id="UP000603708">
    <property type="component" value="Unassembled WGS sequence"/>
</dbReference>
<protein>
    <submittedName>
        <fullName evidence="6">Glycosyl transferase</fullName>
    </submittedName>
</protein>
<keyword evidence="2" id="KW-0328">Glycosyltransferase</keyword>
<evidence type="ECO:0000313" key="7">
    <source>
        <dbReference type="Proteomes" id="UP000603708"/>
    </source>
</evidence>
<evidence type="ECO:0000259" key="4">
    <source>
        <dbReference type="Pfam" id="PF06722"/>
    </source>
</evidence>
<dbReference type="InterPro" id="IPR002213">
    <property type="entry name" value="UDP_glucos_trans"/>
</dbReference>
<evidence type="ECO:0000256" key="1">
    <source>
        <dbReference type="ARBA" id="ARBA00006962"/>
    </source>
</evidence>
<evidence type="ECO:0000256" key="3">
    <source>
        <dbReference type="ARBA" id="ARBA00022679"/>
    </source>
</evidence>
<proteinExistence type="inferred from homology"/>
<dbReference type="AlphaFoldDB" id="A0A919GA47"/>
<dbReference type="InterPro" id="IPR010610">
    <property type="entry name" value="EryCIII-like_C"/>
</dbReference>
<feature type="domain" description="Erythromycin biosynthesis protein CIII-like N-terminal" evidence="5">
    <location>
        <begin position="23"/>
        <end position="245"/>
    </location>
</feature>
<name>A0A919GA47_9ACTN</name>
<dbReference type="RefSeq" id="WP_189933262.1">
    <property type="nucleotide sequence ID" value="NZ_BNCD01000010.1"/>
</dbReference>
<evidence type="ECO:0000256" key="2">
    <source>
        <dbReference type="ARBA" id="ARBA00022676"/>
    </source>
</evidence>
<reference evidence="6" key="1">
    <citation type="journal article" date="2014" name="Int. J. Syst. Evol. Microbiol.">
        <title>Complete genome sequence of Corynebacterium casei LMG S-19264T (=DSM 44701T), isolated from a smear-ripened cheese.</title>
        <authorList>
            <consortium name="US DOE Joint Genome Institute (JGI-PGF)"/>
            <person name="Walter F."/>
            <person name="Albersmeier A."/>
            <person name="Kalinowski J."/>
            <person name="Ruckert C."/>
        </authorList>
    </citation>
    <scope>NUCLEOTIDE SEQUENCE</scope>
    <source>
        <strain evidence="6">JCM 5069</strain>
    </source>
</reference>
<keyword evidence="7" id="KW-1185">Reference proteome</keyword>
<dbReference type="InterPro" id="IPR048284">
    <property type="entry name" value="EryCIII-like_N"/>
</dbReference>
<dbReference type="GO" id="GO:0016758">
    <property type="term" value="F:hexosyltransferase activity"/>
    <property type="evidence" value="ECO:0007669"/>
    <property type="project" value="UniProtKB-ARBA"/>
</dbReference>